<dbReference type="SMART" id="SM00347">
    <property type="entry name" value="HTH_MARR"/>
    <property type="match status" value="1"/>
</dbReference>
<accession>A0A7W3MSN9</accession>
<evidence type="ECO:0000259" key="1">
    <source>
        <dbReference type="PROSITE" id="PS50995"/>
    </source>
</evidence>
<dbReference type="EMBL" id="JACJII010000001">
    <property type="protein sequence ID" value="MBA9001177.1"/>
    <property type="molecule type" value="Genomic_DNA"/>
</dbReference>
<sequence>MRHGADEIDGLVPVWERDGLSPSLIANLELGKRASRLALLLEQALRPDLAELGLTYAEFDVLATLRRVGEPYRLKPGDLARALLLTTGGISNMLQRLERAGHVERESDTGDKRSRWVRLTPEGLRVCEAALETSGRVYEDMLSGVPDETVRRAADALRDVLVTMGRRRLR</sequence>
<protein>
    <submittedName>
        <fullName evidence="2">DNA-binding MarR family transcriptional regulator</fullName>
    </submittedName>
</protein>
<evidence type="ECO:0000313" key="3">
    <source>
        <dbReference type="Proteomes" id="UP000539313"/>
    </source>
</evidence>
<feature type="domain" description="HTH marR-type" evidence="1">
    <location>
        <begin position="27"/>
        <end position="166"/>
    </location>
</feature>
<reference evidence="2 3" key="1">
    <citation type="submission" date="2020-08" db="EMBL/GenBank/DDBJ databases">
        <title>Sequencing the genomes of 1000 actinobacteria strains.</title>
        <authorList>
            <person name="Klenk H.-P."/>
        </authorList>
    </citation>
    <scope>NUCLEOTIDE SEQUENCE [LARGE SCALE GENOMIC DNA]</scope>
    <source>
        <strain evidence="2 3">DSM 45823</strain>
    </source>
</reference>
<dbReference type="RefSeq" id="WP_182703598.1">
    <property type="nucleotide sequence ID" value="NZ_JACJII010000001.1"/>
</dbReference>
<dbReference type="PANTHER" id="PTHR33164">
    <property type="entry name" value="TRANSCRIPTIONAL REGULATOR, MARR FAMILY"/>
    <property type="match status" value="1"/>
</dbReference>
<name>A0A7W3MSN9_9ACTN</name>
<dbReference type="SUPFAM" id="SSF46785">
    <property type="entry name" value="Winged helix' DNA-binding domain"/>
    <property type="match status" value="1"/>
</dbReference>
<keyword evidence="2" id="KW-0238">DNA-binding</keyword>
<dbReference type="GO" id="GO:0006950">
    <property type="term" value="P:response to stress"/>
    <property type="evidence" value="ECO:0007669"/>
    <property type="project" value="TreeGrafter"/>
</dbReference>
<dbReference type="GO" id="GO:0003677">
    <property type="term" value="F:DNA binding"/>
    <property type="evidence" value="ECO:0007669"/>
    <property type="project" value="UniProtKB-KW"/>
</dbReference>
<comment type="caution">
    <text evidence="2">The sequence shown here is derived from an EMBL/GenBank/DDBJ whole genome shotgun (WGS) entry which is preliminary data.</text>
</comment>
<dbReference type="InterPro" id="IPR039422">
    <property type="entry name" value="MarR/SlyA-like"/>
</dbReference>
<organism evidence="2 3">
    <name type="scientific">Thermomonospora cellulosilytica</name>
    <dbReference type="NCBI Taxonomy" id="1411118"/>
    <lineage>
        <taxon>Bacteria</taxon>
        <taxon>Bacillati</taxon>
        <taxon>Actinomycetota</taxon>
        <taxon>Actinomycetes</taxon>
        <taxon>Streptosporangiales</taxon>
        <taxon>Thermomonosporaceae</taxon>
        <taxon>Thermomonospora</taxon>
    </lineage>
</organism>
<dbReference type="InterPro" id="IPR000835">
    <property type="entry name" value="HTH_MarR-typ"/>
</dbReference>
<dbReference type="PRINTS" id="PR00598">
    <property type="entry name" value="HTHMARR"/>
</dbReference>
<dbReference type="PANTHER" id="PTHR33164:SF104">
    <property type="entry name" value="TRANSCRIPTIONAL REGULATORY PROTEIN"/>
    <property type="match status" value="1"/>
</dbReference>
<dbReference type="InterPro" id="IPR036388">
    <property type="entry name" value="WH-like_DNA-bd_sf"/>
</dbReference>
<dbReference type="Gene3D" id="1.10.10.10">
    <property type="entry name" value="Winged helix-like DNA-binding domain superfamily/Winged helix DNA-binding domain"/>
    <property type="match status" value="1"/>
</dbReference>
<dbReference type="AlphaFoldDB" id="A0A7W3MSN9"/>
<evidence type="ECO:0000313" key="2">
    <source>
        <dbReference type="EMBL" id="MBA9001177.1"/>
    </source>
</evidence>
<proteinExistence type="predicted"/>
<dbReference type="GO" id="GO:0003700">
    <property type="term" value="F:DNA-binding transcription factor activity"/>
    <property type="evidence" value="ECO:0007669"/>
    <property type="project" value="InterPro"/>
</dbReference>
<dbReference type="InterPro" id="IPR036390">
    <property type="entry name" value="WH_DNA-bd_sf"/>
</dbReference>
<gene>
    <name evidence="2" type="ORF">HNR21_000059</name>
</gene>
<dbReference type="Pfam" id="PF12802">
    <property type="entry name" value="MarR_2"/>
    <property type="match status" value="1"/>
</dbReference>
<dbReference type="Proteomes" id="UP000539313">
    <property type="component" value="Unassembled WGS sequence"/>
</dbReference>
<keyword evidence="3" id="KW-1185">Reference proteome</keyword>
<dbReference type="PROSITE" id="PS50995">
    <property type="entry name" value="HTH_MARR_2"/>
    <property type="match status" value="1"/>
</dbReference>